<keyword evidence="3" id="KW-0804">Transcription</keyword>
<dbReference type="InterPro" id="IPR036390">
    <property type="entry name" value="WH_DNA-bd_sf"/>
</dbReference>
<evidence type="ECO:0000313" key="5">
    <source>
        <dbReference type="EMBL" id="AJG23169.1"/>
    </source>
</evidence>
<accession>A0A0C4YMB4</accession>
<dbReference type="SUPFAM" id="SSF48008">
    <property type="entry name" value="GntR ligand-binding domain-like"/>
    <property type="match status" value="1"/>
</dbReference>
<feature type="domain" description="HTH gntR-type" evidence="4">
    <location>
        <begin position="13"/>
        <end position="80"/>
    </location>
</feature>
<dbReference type="SMART" id="SM00895">
    <property type="entry name" value="FCD"/>
    <property type="match status" value="1"/>
</dbReference>
<protein>
    <submittedName>
        <fullName evidence="5">Transcriptional regulator, GntR family</fullName>
    </submittedName>
</protein>
<dbReference type="InterPro" id="IPR036388">
    <property type="entry name" value="WH-like_DNA-bd_sf"/>
</dbReference>
<dbReference type="Pfam" id="PF00392">
    <property type="entry name" value="GntR"/>
    <property type="match status" value="1"/>
</dbReference>
<dbReference type="AlphaFoldDB" id="A0A0C4YMB4"/>
<dbReference type="SMART" id="SM00345">
    <property type="entry name" value="HTH_GNTR"/>
    <property type="match status" value="1"/>
</dbReference>
<dbReference type="PANTHER" id="PTHR43537:SF49">
    <property type="entry name" value="TRANSCRIPTIONAL REGULATORY PROTEIN"/>
    <property type="match status" value="1"/>
</dbReference>
<dbReference type="KEGG" id="cbw:RR42_s1581"/>
<dbReference type="PROSITE" id="PS50949">
    <property type="entry name" value="HTH_GNTR"/>
    <property type="match status" value="1"/>
</dbReference>
<dbReference type="Gene3D" id="1.10.10.10">
    <property type="entry name" value="Winged helix-like DNA-binding domain superfamily/Winged helix DNA-binding domain"/>
    <property type="match status" value="1"/>
</dbReference>
<dbReference type="GO" id="GO:0003677">
    <property type="term" value="F:DNA binding"/>
    <property type="evidence" value="ECO:0007669"/>
    <property type="project" value="UniProtKB-KW"/>
</dbReference>
<proteinExistence type="predicted"/>
<gene>
    <name evidence="5" type="ORF">RR42_s1581</name>
</gene>
<dbReference type="PANTHER" id="PTHR43537">
    <property type="entry name" value="TRANSCRIPTIONAL REGULATOR, GNTR FAMILY"/>
    <property type="match status" value="1"/>
</dbReference>
<dbReference type="STRING" id="68895.RR42_s1581"/>
<reference evidence="5 6" key="1">
    <citation type="journal article" date="2015" name="Genome Announc.">
        <title>Complete Genome Sequence of Cupriavidus basilensis 4G11, Isolated from the Oak Ridge Field Research Center Site.</title>
        <authorList>
            <person name="Ray J."/>
            <person name="Waters R.J."/>
            <person name="Skerker J.M."/>
            <person name="Kuehl J.V."/>
            <person name="Price M.N."/>
            <person name="Huang J."/>
            <person name="Chakraborty R."/>
            <person name="Arkin A.P."/>
            <person name="Deutschbauer A."/>
        </authorList>
    </citation>
    <scope>NUCLEOTIDE SEQUENCE [LARGE SCALE GENOMIC DNA]</scope>
    <source>
        <strain evidence="5">4G11</strain>
    </source>
</reference>
<dbReference type="GO" id="GO:0003700">
    <property type="term" value="F:DNA-binding transcription factor activity"/>
    <property type="evidence" value="ECO:0007669"/>
    <property type="project" value="InterPro"/>
</dbReference>
<keyword evidence="6" id="KW-1185">Reference proteome</keyword>
<dbReference type="Pfam" id="PF07729">
    <property type="entry name" value="FCD"/>
    <property type="match status" value="1"/>
</dbReference>
<evidence type="ECO:0000259" key="4">
    <source>
        <dbReference type="PROSITE" id="PS50949"/>
    </source>
</evidence>
<dbReference type="InterPro" id="IPR008920">
    <property type="entry name" value="TF_FadR/GntR_C"/>
</dbReference>
<dbReference type="InterPro" id="IPR000524">
    <property type="entry name" value="Tscrpt_reg_HTH_GntR"/>
</dbReference>
<dbReference type="PRINTS" id="PR00035">
    <property type="entry name" value="HTHGNTR"/>
</dbReference>
<evidence type="ECO:0000313" key="6">
    <source>
        <dbReference type="Proteomes" id="UP000031843"/>
    </source>
</evidence>
<dbReference type="EMBL" id="CP010537">
    <property type="protein sequence ID" value="AJG23169.1"/>
    <property type="molecule type" value="Genomic_DNA"/>
</dbReference>
<keyword evidence="2" id="KW-0238">DNA-binding</keyword>
<dbReference type="InterPro" id="IPR011711">
    <property type="entry name" value="GntR_C"/>
</dbReference>
<evidence type="ECO:0000256" key="2">
    <source>
        <dbReference type="ARBA" id="ARBA00023125"/>
    </source>
</evidence>
<keyword evidence="1" id="KW-0805">Transcription regulation</keyword>
<dbReference type="CDD" id="cd07377">
    <property type="entry name" value="WHTH_GntR"/>
    <property type="match status" value="1"/>
</dbReference>
<dbReference type="SUPFAM" id="SSF46785">
    <property type="entry name" value="Winged helix' DNA-binding domain"/>
    <property type="match status" value="1"/>
</dbReference>
<dbReference type="Proteomes" id="UP000031843">
    <property type="component" value="Chromosome secondary"/>
</dbReference>
<organism evidence="5 6">
    <name type="scientific">Cupriavidus basilensis</name>
    <dbReference type="NCBI Taxonomy" id="68895"/>
    <lineage>
        <taxon>Bacteria</taxon>
        <taxon>Pseudomonadati</taxon>
        <taxon>Pseudomonadota</taxon>
        <taxon>Betaproteobacteria</taxon>
        <taxon>Burkholderiales</taxon>
        <taxon>Burkholderiaceae</taxon>
        <taxon>Cupriavidus</taxon>
    </lineage>
</organism>
<evidence type="ECO:0000256" key="3">
    <source>
        <dbReference type="ARBA" id="ARBA00023163"/>
    </source>
</evidence>
<evidence type="ECO:0000256" key="1">
    <source>
        <dbReference type="ARBA" id="ARBA00023015"/>
    </source>
</evidence>
<sequence length="237" mass="25635">MTLSAAADPEPRAGLAKDILATLGEEIEQGILAPGCALDERALAVRFNVSRTPVREALQQLAARELVNIAPRQCAIVARLSISKVRAMLEYVGELESLCARLAARRGDESLHAALDAGIHHCRQAAQTGSQQAYAAANALFHEVIYTGCRNTYLAEHIRQARRRLQRYRTQDFLNSSQIAKSLSDHQEIARAIQAGDEPQAGAAMLLHVPAGTTGFSEFLATVPMNFFAGETSSDTP</sequence>
<name>A0A0C4YMB4_9BURK</name>
<dbReference type="OrthoDB" id="5343379at2"/>
<dbReference type="Gene3D" id="1.20.120.530">
    <property type="entry name" value="GntR ligand-binding domain-like"/>
    <property type="match status" value="1"/>
</dbReference>